<gene>
    <name evidence="2" type="ORF">AFUS01_LOCUS23342</name>
</gene>
<keyword evidence="3" id="KW-1185">Reference proteome</keyword>
<feature type="chain" id="PRO_5035283908" evidence="1">
    <location>
        <begin position="26"/>
        <end position="120"/>
    </location>
</feature>
<reference evidence="2" key="1">
    <citation type="submission" date="2021-06" db="EMBL/GenBank/DDBJ databases">
        <authorList>
            <person name="Hodson N. C."/>
            <person name="Mongue J. A."/>
            <person name="Jaron S. K."/>
        </authorList>
    </citation>
    <scope>NUCLEOTIDE SEQUENCE</scope>
</reference>
<evidence type="ECO:0000313" key="3">
    <source>
        <dbReference type="Proteomes" id="UP000708208"/>
    </source>
</evidence>
<proteinExistence type="predicted"/>
<protein>
    <submittedName>
        <fullName evidence="2">Uncharacterized protein</fullName>
    </submittedName>
</protein>
<comment type="caution">
    <text evidence="2">The sequence shown here is derived from an EMBL/GenBank/DDBJ whole genome shotgun (WGS) entry which is preliminary data.</text>
</comment>
<name>A0A8J2K969_9HEXA</name>
<accession>A0A8J2K969</accession>
<evidence type="ECO:0000256" key="1">
    <source>
        <dbReference type="SAM" id="SignalP"/>
    </source>
</evidence>
<organism evidence="2 3">
    <name type="scientific">Allacma fusca</name>
    <dbReference type="NCBI Taxonomy" id="39272"/>
    <lineage>
        <taxon>Eukaryota</taxon>
        <taxon>Metazoa</taxon>
        <taxon>Ecdysozoa</taxon>
        <taxon>Arthropoda</taxon>
        <taxon>Hexapoda</taxon>
        <taxon>Collembola</taxon>
        <taxon>Symphypleona</taxon>
        <taxon>Sminthuridae</taxon>
        <taxon>Allacma</taxon>
    </lineage>
</organism>
<dbReference type="EMBL" id="CAJVCH010280090">
    <property type="protein sequence ID" value="CAG7734985.1"/>
    <property type="molecule type" value="Genomic_DNA"/>
</dbReference>
<keyword evidence="1" id="KW-0732">Signal</keyword>
<feature type="signal peptide" evidence="1">
    <location>
        <begin position="1"/>
        <end position="25"/>
    </location>
</feature>
<dbReference type="AlphaFoldDB" id="A0A8J2K969"/>
<sequence>MTLVLSLRGLVVSVFTVISVKLVTAGNAGYGSWPTLPARSPLLQELRQQVQTTQINPLWTTDKNLARLIVETGYRVDKAVRKLRRVSNKFNFHGDFYANIDRRNQFNEIARIYVSTYISF</sequence>
<dbReference type="Proteomes" id="UP000708208">
    <property type="component" value="Unassembled WGS sequence"/>
</dbReference>
<evidence type="ECO:0000313" key="2">
    <source>
        <dbReference type="EMBL" id="CAG7734985.1"/>
    </source>
</evidence>